<feature type="transmembrane region" description="Helical" evidence="13">
    <location>
        <begin position="132"/>
        <end position="155"/>
    </location>
</feature>
<evidence type="ECO:0000256" key="11">
    <source>
        <dbReference type="ARBA" id="ARBA00023286"/>
    </source>
</evidence>
<keyword evidence="16" id="KW-1185">Reference proteome</keyword>
<evidence type="ECO:0000256" key="5">
    <source>
        <dbReference type="ARBA" id="ARBA00022692"/>
    </source>
</evidence>
<evidence type="ECO:0000256" key="6">
    <source>
        <dbReference type="ARBA" id="ARBA00022989"/>
    </source>
</evidence>
<proteinExistence type="inferred from homology"/>
<dbReference type="InterPro" id="IPR001320">
    <property type="entry name" value="Iontro_rcpt_C"/>
</dbReference>
<name>A0A8J5JVL6_HOMAM</name>
<keyword evidence="4" id="KW-1003">Cell membrane</keyword>
<evidence type="ECO:0000313" key="15">
    <source>
        <dbReference type="EMBL" id="KAG7164985.1"/>
    </source>
</evidence>
<dbReference type="InterPro" id="IPR019594">
    <property type="entry name" value="Glu/Gly-bd"/>
</dbReference>
<evidence type="ECO:0000256" key="12">
    <source>
        <dbReference type="ARBA" id="ARBA00023303"/>
    </source>
</evidence>
<evidence type="ECO:0000256" key="2">
    <source>
        <dbReference type="ARBA" id="ARBA00008685"/>
    </source>
</evidence>
<keyword evidence="8 13" id="KW-0472">Membrane</keyword>
<reference evidence="15" key="1">
    <citation type="journal article" date="2021" name="Sci. Adv.">
        <title>The American lobster genome reveals insights on longevity, neural, and immune adaptations.</title>
        <authorList>
            <person name="Polinski J.M."/>
            <person name="Zimin A.V."/>
            <person name="Clark K.F."/>
            <person name="Kohn A.B."/>
            <person name="Sadowski N."/>
            <person name="Timp W."/>
            <person name="Ptitsyn A."/>
            <person name="Khanna P."/>
            <person name="Romanova D.Y."/>
            <person name="Williams P."/>
            <person name="Greenwood S.J."/>
            <person name="Moroz L.L."/>
            <person name="Walt D.R."/>
            <person name="Bodnar A.G."/>
        </authorList>
    </citation>
    <scope>NUCLEOTIDE SEQUENCE</scope>
    <source>
        <strain evidence="15">GMGI-L3</strain>
    </source>
</reference>
<keyword evidence="7" id="KW-0406">Ion transport</keyword>
<dbReference type="InterPro" id="IPR052192">
    <property type="entry name" value="Insect_Ionotropic_Sensory_Rcpt"/>
</dbReference>
<evidence type="ECO:0000256" key="10">
    <source>
        <dbReference type="ARBA" id="ARBA00023180"/>
    </source>
</evidence>
<dbReference type="Pfam" id="PF10613">
    <property type="entry name" value="Lig_chan-Glu_bd"/>
    <property type="match status" value="1"/>
</dbReference>
<dbReference type="SMART" id="SM00918">
    <property type="entry name" value="Lig_chan-Glu_bd"/>
    <property type="match status" value="1"/>
</dbReference>
<dbReference type="EMBL" id="JAHLQT010024847">
    <property type="protein sequence ID" value="KAG7164985.1"/>
    <property type="molecule type" value="Genomic_DNA"/>
</dbReference>
<evidence type="ECO:0000313" key="16">
    <source>
        <dbReference type="Proteomes" id="UP000747542"/>
    </source>
</evidence>
<keyword evidence="10" id="KW-0325">Glycoprotein</keyword>
<dbReference type="GO" id="GO:0015276">
    <property type="term" value="F:ligand-gated monoatomic ion channel activity"/>
    <property type="evidence" value="ECO:0007669"/>
    <property type="project" value="InterPro"/>
</dbReference>
<protein>
    <submittedName>
        <fullName evidence="15">Glutamate receptor-like 12</fullName>
    </submittedName>
</protein>
<evidence type="ECO:0000256" key="7">
    <source>
        <dbReference type="ARBA" id="ARBA00023065"/>
    </source>
</evidence>
<keyword evidence="6 13" id="KW-1133">Transmembrane helix</keyword>
<evidence type="ECO:0000256" key="13">
    <source>
        <dbReference type="SAM" id="Phobius"/>
    </source>
</evidence>
<dbReference type="GO" id="GO:0050906">
    <property type="term" value="P:detection of stimulus involved in sensory perception"/>
    <property type="evidence" value="ECO:0007669"/>
    <property type="project" value="UniProtKB-ARBA"/>
</dbReference>
<dbReference type="Pfam" id="PF00060">
    <property type="entry name" value="Lig_chan"/>
    <property type="match status" value="1"/>
</dbReference>
<keyword evidence="3" id="KW-0813">Transport</keyword>
<keyword evidence="12" id="KW-0407">Ion channel</keyword>
<keyword evidence="11" id="KW-1071">Ligand-gated ion channel</keyword>
<gene>
    <name evidence="15" type="primary">Glrk-L12</name>
    <name evidence="15" type="ORF">Hamer_G004721</name>
</gene>
<accession>A0A8J5JVL6</accession>
<dbReference type="GO" id="GO:0005886">
    <property type="term" value="C:plasma membrane"/>
    <property type="evidence" value="ECO:0007669"/>
    <property type="project" value="UniProtKB-SubCell"/>
</dbReference>
<dbReference type="AlphaFoldDB" id="A0A8J5JVL6"/>
<feature type="domain" description="Ionotropic glutamate receptor L-glutamate and glycine-binding" evidence="14">
    <location>
        <begin position="19"/>
        <end position="78"/>
    </location>
</feature>
<dbReference type="Proteomes" id="UP000747542">
    <property type="component" value="Unassembled WGS sequence"/>
</dbReference>
<dbReference type="OrthoDB" id="6351862at2759"/>
<evidence type="ECO:0000256" key="9">
    <source>
        <dbReference type="ARBA" id="ARBA00023170"/>
    </source>
</evidence>
<comment type="similarity">
    <text evidence="2">Belongs to the glutamate-gated ion channel (TC 1.A.10.1) family.</text>
</comment>
<dbReference type="PANTHER" id="PTHR42643">
    <property type="entry name" value="IONOTROPIC RECEPTOR 20A-RELATED"/>
    <property type="match status" value="1"/>
</dbReference>
<comment type="subcellular location">
    <subcellularLocation>
        <location evidence="1">Cell membrane</location>
        <topology evidence="1">Multi-pass membrane protein</topology>
    </subcellularLocation>
</comment>
<evidence type="ECO:0000256" key="8">
    <source>
        <dbReference type="ARBA" id="ARBA00023136"/>
    </source>
</evidence>
<evidence type="ECO:0000256" key="3">
    <source>
        <dbReference type="ARBA" id="ARBA00022448"/>
    </source>
</evidence>
<organism evidence="15 16">
    <name type="scientific">Homarus americanus</name>
    <name type="common">American lobster</name>
    <dbReference type="NCBI Taxonomy" id="6706"/>
    <lineage>
        <taxon>Eukaryota</taxon>
        <taxon>Metazoa</taxon>
        <taxon>Ecdysozoa</taxon>
        <taxon>Arthropoda</taxon>
        <taxon>Crustacea</taxon>
        <taxon>Multicrustacea</taxon>
        <taxon>Malacostraca</taxon>
        <taxon>Eumalacostraca</taxon>
        <taxon>Eucarida</taxon>
        <taxon>Decapoda</taxon>
        <taxon>Pleocyemata</taxon>
        <taxon>Astacidea</taxon>
        <taxon>Nephropoidea</taxon>
        <taxon>Nephropidae</taxon>
        <taxon>Homarus</taxon>
    </lineage>
</organism>
<evidence type="ECO:0000259" key="14">
    <source>
        <dbReference type="SMART" id="SM00918"/>
    </source>
</evidence>
<evidence type="ECO:0000256" key="1">
    <source>
        <dbReference type="ARBA" id="ARBA00004651"/>
    </source>
</evidence>
<feature type="transmembrane region" description="Helical" evidence="13">
    <location>
        <begin position="385"/>
        <end position="409"/>
    </location>
</feature>
<keyword evidence="9 15" id="KW-0675">Receptor</keyword>
<sequence length="414" mass="46872">MSAVNTTSCLKLCVYHFWPFIMLKGSRPYIIEGTMVNTMNVIANKLNFCIEYVVPDDLVYGEELPNGTWTGMMGLLTRSEVDMSGVVFSQQYNRAKAVDFSEPLHMNDQAVAYKRPQPEPDIAGFMRPYTRLIWITQLVTLFVVFMCITFVSYYTPRQEDNDSNERVWTATLWTVAAPLAQASSWLPRGDSLRIIAGTWLLMAFILGSVYRSNLKAMLILPKLRLPFNSLEELIESGITTYTGAANIVTQAIQEATPGTRLYGLKKQHKIDNNVYDALRRFNLGLEAVFTSRIYIYSVFDMNFARTGRCDHYIAQENYFGATSLSLAFPKRSPLKERVDPVIRNLKEFGILDHMYLSGMPNVGHCLKADFNKPDNDLRPLQPSDFYGVFCVYAGGILLGAQAFIFELILGSAYN</sequence>
<dbReference type="PANTHER" id="PTHR42643:SF24">
    <property type="entry name" value="IONOTROPIC RECEPTOR 60A"/>
    <property type="match status" value="1"/>
</dbReference>
<evidence type="ECO:0000256" key="4">
    <source>
        <dbReference type="ARBA" id="ARBA00022475"/>
    </source>
</evidence>
<comment type="caution">
    <text evidence="15">The sequence shown here is derived from an EMBL/GenBank/DDBJ whole genome shotgun (WGS) entry which is preliminary data.</text>
</comment>
<feature type="transmembrane region" description="Helical" evidence="13">
    <location>
        <begin position="192"/>
        <end position="210"/>
    </location>
</feature>
<keyword evidence="5 13" id="KW-0812">Transmembrane</keyword>